<feature type="chain" id="PRO_5039594403" description="Maltodextrin-binding protein" evidence="4">
    <location>
        <begin position="23"/>
        <end position="409"/>
    </location>
</feature>
<keyword evidence="2" id="KW-0813">Transport</keyword>
<dbReference type="OrthoDB" id="9766758at2"/>
<dbReference type="GO" id="GO:0042956">
    <property type="term" value="P:maltodextrin transmembrane transport"/>
    <property type="evidence" value="ECO:0007669"/>
    <property type="project" value="TreeGrafter"/>
</dbReference>
<evidence type="ECO:0000256" key="4">
    <source>
        <dbReference type="SAM" id="SignalP"/>
    </source>
</evidence>
<reference evidence="5 6" key="1">
    <citation type="submission" date="2013-03" db="EMBL/GenBank/DDBJ databases">
        <title>The Genome Sequence of Enterococcus dispar ATCC_51266 (Illumina only assembly).</title>
        <authorList>
            <consortium name="The Broad Institute Genomics Platform"/>
            <consortium name="The Broad Institute Genome Sequencing Center for Infectious Disease"/>
            <person name="Earl A."/>
            <person name="Russ C."/>
            <person name="Gilmore M."/>
            <person name="Surin D."/>
            <person name="Walker B."/>
            <person name="Young S."/>
            <person name="Zeng Q."/>
            <person name="Gargeya S."/>
            <person name="Fitzgerald M."/>
            <person name="Haas B."/>
            <person name="Abouelleil A."/>
            <person name="Allen A.W."/>
            <person name="Alvarado L."/>
            <person name="Arachchi H.M."/>
            <person name="Berlin A.M."/>
            <person name="Chapman S.B."/>
            <person name="Gainer-Dewar J."/>
            <person name="Goldberg J."/>
            <person name="Griggs A."/>
            <person name="Gujja S."/>
            <person name="Hansen M."/>
            <person name="Howarth C."/>
            <person name="Imamovic A."/>
            <person name="Ireland A."/>
            <person name="Larimer J."/>
            <person name="McCowan C."/>
            <person name="Murphy C."/>
            <person name="Pearson M."/>
            <person name="Poon T.W."/>
            <person name="Priest M."/>
            <person name="Roberts A."/>
            <person name="Saif S."/>
            <person name="Shea T."/>
            <person name="Sisk P."/>
            <person name="Sykes S."/>
            <person name="Wortman J."/>
            <person name="Nusbaum C."/>
            <person name="Birren B."/>
        </authorList>
    </citation>
    <scope>NUCLEOTIDE SEQUENCE [LARGE SCALE GENOMIC DNA]</scope>
    <source>
        <strain evidence="5 6">ATCC 51266</strain>
    </source>
</reference>
<sequence>MKHKFLGLLTFFTLLSSLLLTGCNNENKNSENTNTLSVSVSAEYMDYIKDIQKDFEKKYNVNVTVIEKDMADQIAALPLDGPAGKGPDVFIGGVENLGHGGHLLELNKIHTTEFKENQWDIDTIDEKIYGVPLTTEALVMFYNKDLVQQAPKTFKDLENIANDRRFISKYEDGKTTGFLVNWSDFYCSAGLLAGYGGYVFGDDNTNTDDIGINNKGSIEGIEYAMDWYNKWPSGMLDNKTAGNFLNQAFIDKNTAVVINGPWAVNDYKDAGINLGIAPIPKLNNGKEYKPFISGKNWVVSAYTKVPDLAKSWVEYATNEENAYKLYKVNGEAPANQNALQKVIDEGDLVVDSIDHEQEVGVPIPTIREMTEVYPICESLMYDAVKENNAKKAADGVVNSLKDIIKQKYQ</sequence>
<comment type="similarity">
    <text evidence="1">Belongs to the bacterial solute-binding protein 1 family.</text>
</comment>
<dbReference type="EMBL" id="AHYR01000011">
    <property type="protein sequence ID" value="EOT39262.1"/>
    <property type="molecule type" value="Genomic_DNA"/>
</dbReference>
<dbReference type="HOGENOM" id="CLU_031285_17_2_9"/>
<proteinExistence type="inferred from homology"/>
<evidence type="ECO:0000313" key="6">
    <source>
        <dbReference type="Proteomes" id="UP000014127"/>
    </source>
</evidence>
<dbReference type="Proteomes" id="UP000014127">
    <property type="component" value="Unassembled WGS sequence"/>
</dbReference>
<keyword evidence="3 4" id="KW-0732">Signal</keyword>
<dbReference type="GO" id="GO:1901982">
    <property type="term" value="F:maltose binding"/>
    <property type="evidence" value="ECO:0007669"/>
    <property type="project" value="TreeGrafter"/>
</dbReference>
<keyword evidence="6" id="KW-1185">Reference proteome</keyword>
<dbReference type="GO" id="GO:0015768">
    <property type="term" value="P:maltose transport"/>
    <property type="evidence" value="ECO:0007669"/>
    <property type="project" value="TreeGrafter"/>
</dbReference>
<gene>
    <name evidence="5" type="ORF">OMK_02258</name>
</gene>
<name>S1NKV2_9ENTE</name>
<feature type="signal peptide" evidence="4">
    <location>
        <begin position="1"/>
        <end position="22"/>
    </location>
</feature>
<dbReference type="Pfam" id="PF13416">
    <property type="entry name" value="SBP_bac_8"/>
    <property type="match status" value="1"/>
</dbReference>
<protein>
    <recommendedName>
        <fullName evidence="7">Maltodextrin-binding protein</fullName>
    </recommendedName>
</protein>
<dbReference type="PANTHER" id="PTHR30061">
    <property type="entry name" value="MALTOSE-BINDING PERIPLASMIC PROTEIN"/>
    <property type="match status" value="1"/>
</dbReference>
<dbReference type="SUPFAM" id="SSF53850">
    <property type="entry name" value="Periplasmic binding protein-like II"/>
    <property type="match status" value="1"/>
</dbReference>
<dbReference type="InterPro" id="IPR006059">
    <property type="entry name" value="SBP"/>
</dbReference>
<dbReference type="RefSeq" id="WP_016173384.1">
    <property type="nucleotide sequence ID" value="NZ_ASWK01000001.1"/>
</dbReference>
<dbReference type="PANTHER" id="PTHR30061:SF50">
    <property type="entry name" value="MALTOSE_MALTODEXTRIN-BINDING PERIPLASMIC PROTEIN"/>
    <property type="match status" value="1"/>
</dbReference>
<evidence type="ECO:0000256" key="3">
    <source>
        <dbReference type="ARBA" id="ARBA00022729"/>
    </source>
</evidence>
<dbReference type="STRING" id="44009.RV01_GL001842"/>
<evidence type="ECO:0000256" key="2">
    <source>
        <dbReference type="ARBA" id="ARBA00022448"/>
    </source>
</evidence>
<dbReference type="PATRIC" id="fig|1139219.3.peg.2202"/>
<dbReference type="eggNOG" id="COG2182">
    <property type="taxonomic scope" value="Bacteria"/>
</dbReference>
<organism evidence="5 6">
    <name type="scientific">Enterococcus dispar ATCC 51266</name>
    <dbReference type="NCBI Taxonomy" id="1139219"/>
    <lineage>
        <taxon>Bacteria</taxon>
        <taxon>Bacillati</taxon>
        <taxon>Bacillota</taxon>
        <taxon>Bacilli</taxon>
        <taxon>Lactobacillales</taxon>
        <taxon>Enterococcaceae</taxon>
        <taxon>Enterococcus</taxon>
    </lineage>
</organism>
<evidence type="ECO:0008006" key="7">
    <source>
        <dbReference type="Google" id="ProtNLM"/>
    </source>
</evidence>
<dbReference type="GO" id="GO:0055052">
    <property type="term" value="C:ATP-binding cassette (ABC) transporter complex, substrate-binding subunit-containing"/>
    <property type="evidence" value="ECO:0007669"/>
    <property type="project" value="TreeGrafter"/>
</dbReference>
<accession>S1NKV2</accession>
<dbReference type="PROSITE" id="PS51257">
    <property type="entry name" value="PROKAR_LIPOPROTEIN"/>
    <property type="match status" value="1"/>
</dbReference>
<evidence type="ECO:0000256" key="1">
    <source>
        <dbReference type="ARBA" id="ARBA00008520"/>
    </source>
</evidence>
<dbReference type="Gene3D" id="3.40.190.10">
    <property type="entry name" value="Periplasmic binding protein-like II"/>
    <property type="match status" value="2"/>
</dbReference>
<evidence type="ECO:0000313" key="5">
    <source>
        <dbReference type="EMBL" id="EOT39262.1"/>
    </source>
</evidence>
<dbReference type="AlphaFoldDB" id="S1NKV2"/>
<comment type="caution">
    <text evidence="5">The sequence shown here is derived from an EMBL/GenBank/DDBJ whole genome shotgun (WGS) entry which is preliminary data.</text>
</comment>